<dbReference type="PANTHER" id="PTHR43072:SF23">
    <property type="entry name" value="UPF0039 PROTEIN C11D3.02C"/>
    <property type="match status" value="1"/>
</dbReference>
<dbReference type="PROSITE" id="PS51186">
    <property type="entry name" value="GNAT"/>
    <property type="match status" value="1"/>
</dbReference>
<dbReference type="Proteomes" id="UP001197626">
    <property type="component" value="Chromosome"/>
</dbReference>
<dbReference type="SUPFAM" id="SSF55729">
    <property type="entry name" value="Acyl-CoA N-acyltransferases (Nat)"/>
    <property type="match status" value="1"/>
</dbReference>
<dbReference type="CDD" id="cd04301">
    <property type="entry name" value="NAT_SF"/>
    <property type="match status" value="1"/>
</dbReference>
<accession>A0ABY3PFV6</accession>
<evidence type="ECO:0000259" key="3">
    <source>
        <dbReference type="PROSITE" id="PS51186"/>
    </source>
</evidence>
<reference evidence="4 5" key="1">
    <citation type="journal article" date="2022" name="Pathogens">
        <title>Staphylococcus ratti sp. nov. Isolated from a Lab Rat.</title>
        <authorList>
            <person name="Kovarovic V."/>
            <person name="Sedlacek I."/>
            <person name="Petras P."/>
            <person name="Kralova S."/>
            <person name="Maslanova I."/>
            <person name="Svec P."/>
            <person name="Neumann-Schaal M."/>
            <person name="Botka T."/>
            <person name="Gelbicova T."/>
            <person name="Stankova E."/>
            <person name="Doskar J."/>
            <person name="Pantucek R."/>
        </authorList>
    </citation>
    <scope>NUCLEOTIDE SEQUENCE [LARGE SCALE GENOMIC DNA]</scope>
    <source>
        <strain evidence="4 5">CCM 9025</strain>
    </source>
</reference>
<gene>
    <name evidence="4" type="ORF">LN051_08835</name>
</gene>
<evidence type="ECO:0000256" key="1">
    <source>
        <dbReference type="ARBA" id="ARBA00022679"/>
    </source>
</evidence>
<keyword evidence="5" id="KW-1185">Reference proteome</keyword>
<sequence length="162" mass="19004">MIREAKIEDIEVITEIYNHAIRHTTAVYTYDETSLEERETWFNKKKNEGWPIWVYEYEGAVAGFATFGSFRDWPAYQYTVEHSIYVSDLYRRKGIASKLLTHLINDATTRGYQTIVAGIDTMNEGSMHLHKAQGFKLMGVLEKVGYKFDRWLDLAFYQLQLK</sequence>
<protein>
    <submittedName>
        <fullName evidence="4">N-acetyltransferase family protein</fullName>
    </submittedName>
</protein>
<proteinExistence type="predicted"/>
<dbReference type="Pfam" id="PF13420">
    <property type="entry name" value="Acetyltransf_4"/>
    <property type="match status" value="1"/>
</dbReference>
<dbReference type="PANTHER" id="PTHR43072">
    <property type="entry name" value="N-ACETYLTRANSFERASE"/>
    <property type="match status" value="1"/>
</dbReference>
<evidence type="ECO:0000256" key="2">
    <source>
        <dbReference type="ARBA" id="ARBA00023315"/>
    </source>
</evidence>
<evidence type="ECO:0000313" key="5">
    <source>
        <dbReference type="Proteomes" id="UP001197626"/>
    </source>
</evidence>
<organism evidence="4 5">
    <name type="scientific">Staphylococcus ratti</name>
    <dbReference type="NCBI Taxonomy" id="2892440"/>
    <lineage>
        <taxon>Bacteria</taxon>
        <taxon>Bacillati</taxon>
        <taxon>Bacillota</taxon>
        <taxon>Bacilli</taxon>
        <taxon>Bacillales</taxon>
        <taxon>Staphylococcaceae</taxon>
        <taxon>Staphylococcus</taxon>
    </lineage>
</organism>
<keyword evidence="2" id="KW-0012">Acyltransferase</keyword>
<dbReference type="RefSeq" id="WP_229293659.1">
    <property type="nucleotide sequence ID" value="NZ_CP086654.1"/>
</dbReference>
<feature type="domain" description="N-acetyltransferase" evidence="3">
    <location>
        <begin position="1"/>
        <end position="157"/>
    </location>
</feature>
<dbReference type="EMBL" id="CP086654">
    <property type="protein sequence ID" value="UEX91180.1"/>
    <property type="molecule type" value="Genomic_DNA"/>
</dbReference>
<name>A0ABY3PFV6_9STAP</name>
<keyword evidence="1" id="KW-0808">Transferase</keyword>
<dbReference type="Gene3D" id="3.40.630.30">
    <property type="match status" value="1"/>
</dbReference>
<dbReference type="InterPro" id="IPR016181">
    <property type="entry name" value="Acyl_CoA_acyltransferase"/>
</dbReference>
<evidence type="ECO:0000313" key="4">
    <source>
        <dbReference type="EMBL" id="UEX91180.1"/>
    </source>
</evidence>
<dbReference type="InterPro" id="IPR000182">
    <property type="entry name" value="GNAT_dom"/>
</dbReference>